<reference evidence="6 7" key="1">
    <citation type="journal article" date="2019" name="Int. J. Syst. Evol. Microbiol.">
        <title>The Global Catalogue of Microorganisms (GCM) 10K type strain sequencing project: providing services to taxonomists for standard genome sequencing and annotation.</title>
        <authorList>
            <consortium name="The Broad Institute Genomics Platform"/>
            <consortium name="The Broad Institute Genome Sequencing Center for Infectious Disease"/>
            <person name="Wu L."/>
            <person name="Ma J."/>
        </authorList>
    </citation>
    <scope>NUCLEOTIDE SEQUENCE [LARGE SCALE GENOMIC DNA]</scope>
    <source>
        <strain evidence="6 7">JCM 14969</strain>
    </source>
</reference>
<dbReference type="PROSITE" id="PS50893">
    <property type="entry name" value="ABC_TRANSPORTER_2"/>
    <property type="match status" value="2"/>
</dbReference>
<evidence type="ECO:0000256" key="3">
    <source>
        <dbReference type="ARBA" id="ARBA00022741"/>
    </source>
</evidence>
<gene>
    <name evidence="6" type="ORF">GCM10009789_85930</name>
</gene>
<dbReference type="InterPro" id="IPR027417">
    <property type="entry name" value="P-loop_NTPase"/>
</dbReference>
<dbReference type="RefSeq" id="WP_344222571.1">
    <property type="nucleotide sequence ID" value="NZ_BAAAOS010000070.1"/>
</dbReference>
<dbReference type="CDD" id="cd03215">
    <property type="entry name" value="ABC_Carb_Monos_II"/>
    <property type="match status" value="1"/>
</dbReference>
<evidence type="ECO:0000256" key="2">
    <source>
        <dbReference type="ARBA" id="ARBA00022737"/>
    </source>
</evidence>
<evidence type="ECO:0000313" key="7">
    <source>
        <dbReference type="Proteomes" id="UP001500393"/>
    </source>
</evidence>
<keyword evidence="3" id="KW-0547">Nucleotide-binding</keyword>
<feature type="domain" description="ABC transporter" evidence="5">
    <location>
        <begin position="252"/>
        <end position="495"/>
    </location>
</feature>
<dbReference type="InterPro" id="IPR017871">
    <property type="entry name" value="ABC_transporter-like_CS"/>
</dbReference>
<protein>
    <submittedName>
        <fullName evidence="6">Sugar ABC transporter ATP-binding protein</fullName>
    </submittedName>
</protein>
<dbReference type="InterPro" id="IPR003593">
    <property type="entry name" value="AAA+_ATPase"/>
</dbReference>
<name>A0ABN2EYJ6_9ACTN</name>
<evidence type="ECO:0000259" key="5">
    <source>
        <dbReference type="PROSITE" id="PS50893"/>
    </source>
</evidence>
<keyword evidence="2" id="KW-0677">Repeat</keyword>
<dbReference type="Gene3D" id="3.40.50.300">
    <property type="entry name" value="P-loop containing nucleotide triphosphate hydrolases"/>
    <property type="match status" value="2"/>
</dbReference>
<dbReference type="GO" id="GO:0005524">
    <property type="term" value="F:ATP binding"/>
    <property type="evidence" value="ECO:0007669"/>
    <property type="project" value="UniProtKB-KW"/>
</dbReference>
<dbReference type="InterPro" id="IPR003439">
    <property type="entry name" value="ABC_transporter-like_ATP-bd"/>
</dbReference>
<dbReference type="PROSITE" id="PS00211">
    <property type="entry name" value="ABC_TRANSPORTER_1"/>
    <property type="match status" value="1"/>
</dbReference>
<dbReference type="Proteomes" id="UP001500393">
    <property type="component" value="Unassembled WGS sequence"/>
</dbReference>
<dbReference type="SMART" id="SM00382">
    <property type="entry name" value="AAA"/>
    <property type="match status" value="2"/>
</dbReference>
<evidence type="ECO:0000313" key="6">
    <source>
        <dbReference type="EMBL" id="GAA1618944.1"/>
    </source>
</evidence>
<dbReference type="CDD" id="cd03216">
    <property type="entry name" value="ABC_Carb_Monos_I"/>
    <property type="match status" value="1"/>
</dbReference>
<keyword evidence="7" id="KW-1185">Reference proteome</keyword>
<keyword evidence="4 6" id="KW-0067">ATP-binding</keyword>
<dbReference type="PANTHER" id="PTHR43790:SF9">
    <property type="entry name" value="GALACTOFURANOSE TRANSPORTER ATP-BINDING PROTEIN YTFR"/>
    <property type="match status" value="1"/>
</dbReference>
<dbReference type="SUPFAM" id="SSF52540">
    <property type="entry name" value="P-loop containing nucleoside triphosphate hydrolases"/>
    <property type="match status" value="2"/>
</dbReference>
<dbReference type="PANTHER" id="PTHR43790">
    <property type="entry name" value="CARBOHYDRATE TRANSPORT ATP-BINDING PROTEIN MG119-RELATED"/>
    <property type="match status" value="1"/>
</dbReference>
<sequence>MTSEQRRPLVRVDQLTKYFGNTCALDRVDLTVHAGEVLAVVGHNGSGKSTLVKLLAGFHTPDGGTIGLQGEAGPETELRFIHQDLGLVGSLSTVENLGLGSTSDGPPWRRLRKMAERLQADQLVAQFGVDFDVDALVQELSPAEQTIVAIARALRGWNEERDVVLVLDEPTAALHGAEVDRLMAVVRRVAERGAGVLFISHRLDEVLGVADTVVALRNGAVVGNLPCSETDYAGLVELVAGGVVEELQRRPAERGDVVLRVNALQGGVIRDFDVTVHAGEIVGVAGILGSGRDELCATIFGGRRRTRGTVRLRDNDLASGDLRQSIRRGAAFVPGDRHQHGAVMTMTATENLASVRVPGVEGRWRRVRKSHESREVAEWFAACGVVPARPEMQLSQFSGGNQQKVVLAKWLRTHPNLLLLEEPTQGVDVGAKAVIHQLIVRTANQGAAVLVASSEAKELAQLCDRVLVLADGVVVDEVAGQELTEARILHASVPA</sequence>
<evidence type="ECO:0000256" key="1">
    <source>
        <dbReference type="ARBA" id="ARBA00022448"/>
    </source>
</evidence>
<organism evidence="6 7">
    <name type="scientific">Kribbella sancticallisti</name>
    <dbReference type="NCBI Taxonomy" id="460087"/>
    <lineage>
        <taxon>Bacteria</taxon>
        <taxon>Bacillati</taxon>
        <taxon>Actinomycetota</taxon>
        <taxon>Actinomycetes</taxon>
        <taxon>Propionibacteriales</taxon>
        <taxon>Kribbellaceae</taxon>
        <taxon>Kribbella</taxon>
    </lineage>
</organism>
<comment type="caution">
    <text evidence="6">The sequence shown here is derived from an EMBL/GenBank/DDBJ whole genome shotgun (WGS) entry which is preliminary data.</text>
</comment>
<dbReference type="InterPro" id="IPR050107">
    <property type="entry name" value="ABC_carbohydrate_import_ATPase"/>
</dbReference>
<feature type="domain" description="ABC transporter" evidence="5">
    <location>
        <begin position="10"/>
        <end position="243"/>
    </location>
</feature>
<accession>A0ABN2EYJ6</accession>
<evidence type="ECO:0000256" key="4">
    <source>
        <dbReference type="ARBA" id="ARBA00022840"/>
    </source>
</evidence>
<proteinExistence type="predicted"/>
<dbReference type="Pfam" id="PF00005">
    <property type="entry name" value="ABC_tran"/>
    <property type="match status" value="2"/>
</dbReference>
<dbReference type="EMBL" id="BAAAOS010000070">
    <property type="protein sequence ID" value="GAA1618944.1"/>
    <property type="molecule type" value="Genomic_DNA"/>
</dbReference>
<keyword evidence="1" id="KW-0813">Transport</keyword>